<accession>A0A6J5WSZ0</accession>
<gene>
    <name evidence="1" type="ORF">ORAREDHAP_LOCUS16979</name>
</gene>
<dbReference type="EMBL" id="CAEKKB010000002">
    <property type="protein sequence ID" value="CAB4301468.1"/>
    <property type="molecule type" value="Genomic_DNA"/>
</dbReference>
<dbReference type="AlphaFoldDB" id="A0A6J5WSZ0"/>
<reference evidence="2" key="1">
    <citation type="journal article" date="2020" name="Genome Biol.">
        <title>Gamete binning: chromosome-level and haplotype-resolved genome assembly enabled by high-throughput single-cell sequencing of gamete genomes.</title>
        <authorList>
            <person name="Campoy J.A."/>
            <person name="Sun H."/>
            <person name="Goel M."/>
            <person name="Jiao W.-B."/>
            <person name="Folz-Donahue K."/>
            <person name="Wang N."/>
            <person name="Rubio M."/>
            <person name="Liu C."/>
            <person name="Kukat C."/>
            <person name="Ruiz D."/>
            <person name="Huettel B."/>
            <person name="Schneeberger K."/>
        </authorList>
    </citation>
    <scope>NUCLEOTIDE SEQUENCE [LARGE SCALE GENOMIC DNA]</scope>
    <source>
        <strain evidence="2">cv. Rojo Pasion</strain>
    </source>
</reference>
<name>A0A6J5WSZ0_PRUAR</name>
<evidence type="ECO:0000313" key="2">
    <source>
        <dbReference type="Proteomes" id="UP000507245"/>
    </source>
</evidence>
<evidence type="ECO:0000313" key="1">
    <source>
        <dbReference type="EMBL" id="CAB4301468.1"/>
    </source>
</evidence>
<protein>
    <submittedName>
        <fullName evidence="1">Uncharacterized protein</fullName>
    </submittedName>
</protein>
<dbReference type="Proteomes" id="UP000507245">
    <property type="component" value="Unassembled WGS sequence"/>
</dbReference>
<sequence length="114" mass="12818">MTISAMGEFLHPVQVVGKCMIDQLTFTKSFHLNQRAAMASKPEEQKRRSSYQQAKDTQSDAVWMFSFFVKSAPAIHFCKCTIPDLIVTCKILSILSFLATSNLKFNGGGYLIIY</sequence>
<proteinExistence type="predicted"/>
<organism evidence="1 2">
    <name type="scientific">Prunus armeniaca</name>
    <name type="common">Apricot</name>
    <name type="synonym">Armeniaca vulgaris</name>
    <dbReference type="NCBI Taxonomy" id="36596"/>
    <lineage>
        <taxon>Eukaryota</taxon>
        <taxon>Viridiplantae</taxon>
        <taxon>Streptophyta</taxon>
        <taxon>Embryophyta</taxon>
        <taxon>Tracheophyta</taxon>
        <taxon>Spermatophyta</taxon>
        <taxon>Magnoliopsida</taxon>
        <taxon>eudicotyledons</taxon>
        <taxon>Gunneridae</taxon>
        <taxon>Pentapetalae</taxon>
        <taxon>rosids</taxon>
        <taxon>fabids</taxon>
        <taxon>Rosales</taxon>
        <taxon>Rosaceae</taxon>
        <taxon>Amygdaloideae</taxon>
        <taxon>Amygdaleae</taxon>
        <taxon>Prunus</taxon>
    </lineage>
</organism>
<keyword evidence="2" id="KW-1185">Reference proteome</keyword>